<evidence type="ECO:0000256" key="1">
    <source>
        <dbReference type="SAM" id="Phobius"/>
    </source>
</evidence>
<protein>
    <submittedName>
        <fullName evidence="2">Uncharacterized protein</fullName>
    </submittedName>
</protein>
<keyword evidence="1" id="KW-0812">Transmembrane</keyword>
<evidence type="ECO:0000313" key="2">
    <source>
        <dbReference type="EMBL" id="KRL65091.1"/>
    </source>
</evidence>
<feature type="transmembrane region" description="Helical" evidence="1">
    <location>
        <begin position="34"/>
        <end position="52"/>
    </location>
</feature>
<feature type="transmembrane region" description="Helical" evidence="1">
    <location>
        <begin position="9"/>
        <end position="28"/>
    </location>
</feature>
<gene>
    <name evidence="2" type="ORF">FC85_GL000587</name>
</gene>
<dbReference type="Proteomes" id="UP000052013">
    <property type="component" value="Unassembled WGS sequence"/>
</dbReference>
<organism evidence="2 3">
    <name type="scientific">Lentilactobacillus diolivorans DSM 14421</name>
    <dbReference type="NCBI Taxonomy" id="1423739"/>
    <lineage>
        <taxon>Bacteria</taxon>
        <taxon>Bacillati</taxon>
        <taxon>Bacillota</taxon>
        <taxon>Bacilli</taxon>
        <taxon>Lactobacillales</taxon>
        <taxon>Lactobacillaceae</taxon>
        <taxon>Lentilactobacillus</taxon>
    </lineage>
</organism>
<dbReference type="EMBL" id="AZEY01000077">
    <property type="protein sequence ID" value="KRL65091.1"/>
    <property type="molecule type" value="Genomic_DNA"/>
</dbReference>
<keyword evidence="1" id="KW-0472">Membrane</keyword>
<evidence type="ECO:0000313" key="3">
    <source>
        <dbReference type="Proteomes" id="UP000052013"/>
    </source>
</evidence>
<sequence>MQLEKKIEWGAWLILFFPTIGGASAITLIDSTGISGSLIVLLGIFVSSRFKFDHKMNAKCYQLLTRKKDHQRSTK</sequence>
<proteinExistence type="predicted"/>
<dbReference type="AlphaFoldDB" id="A0A0R1SH25"/>
<comment type="caution">
    <text evidence="2">The sequence shown here is derived from an EMBL/GenBank/DDBJ whole genome shotgun (WGS) entry which is preliminary data.</text>
</comment>
<dbReference type="PATRIC" id="fig|1423739.3.peg.614"/>
<name>A0A0R1SH25_9LACO</name>
<keyword evidence="1" id="KW-1133">Transmembrane helix</keyword>
<accession>A0A0R1SH25</accession>
<reference evidence="2 3" key="1">
    <citation type="journal article" date="2015" name="Genome Announc.">
        <title>Expanding the biotechnology potential of lactobacilli through comparative genomics of 213 strains and associated genera.</title>
        <authorList>
            <person name="Sun Z."/>
            <person name="Harris H.M."/>
            <person name="McCann A."/>
            <person name="Guo C."/>
            <person name="Argimon S."/>
            <person name="Zhang W."/>
            <person name="Yang X."/>
            <person name="Jeffery I.B."/>
            <person name="Cooney J.C."/>
            <person name="Kagawa T.F."/>
            <person name="Liu W."/>
            <person name="Song Y."/>
            <person name="Salvetti E."/>
            <person name="Wrobel A."/>
            <person name="Rasinkangas P."/>
            <person name="Parkhill J."/>
            <person name="Rea M.C."/>
            <person name="O'Sullivan O."/>
            <person name="Ritari J."/>
            <person name="Douillard F.P."/>
            <person name="Paul Ross R."/>
            <person name="Yang R."/>
            <person name="Briner A.E."/>
            <person name="Felis G.E."/>
            <person name="de Vos W.M."/>
            <person name="Barrangou R."/>
            <person name="Klaenhammer T.R."/>
            <person name="Caufield P.W."/>
            <person name="Cui Y."/>
            <person name="Zhang H."/>
            <person name="O'Toole P.W."/>
        </authorList>
    </citation>
    <scope>NUCLEOTIDE SEQUENCE [LARGE SCALE GENOMIC DNA]</scope>
    <source>
        <strain evidence="2 3">DSM 14421</strain>
    </source>
</reference>